<dbReference type="OrthoDB" id="1270183at2759"/>
<accession>A0A9J5XRT0</accession>
<comment type="caution">
    <text evidence="2">The sequence shown here is derived from an EMBL/GenBank/DDBJ whole genome shotgun (WGS) entry which is preliminary data.</text>
</comment>
<name>A0A9J5XRT0_SOLCO</name>
<organism evidence="2 3">
    <name type="scientific">Solanum commersonii</name>
    <name type="common">Commerson's wild potato</name>
    <name type="synonym">Commerson's nightshade</name>
    <dbReference type="NCBI Taxonomy" id="4109"/>
    <lineage>
        <taxon>Eukaryota</taxon>
        <taxon>Viridiplantae</taxon>
        <taxon>Streptophyta</taxon>
        <taxon>Embryophyta</taxon>
        <taxon>Tracheophyta</taxon>
        <taxon>Spermatophyta</taxon>
        <taxon>Magnoliopsida</taxon>
        <taxon>eudicotyledons</taxon>
        <taxon>Gunneridae</taxon>
        <taxon>Pentapetalae</taxon>
        <taxon>asterids</taxon>
        <taxon>lamiids</taxon>
        <taxon>Solanales</taxon>
        <taxon>Solanaceae</taxon>
        <taxon>Solanoideae</taxon>
        <taxon>Solaneae</taxon>
        <taxon>Solanum</taxon>
    </lineage>
</organism>
<dbReference type="EMBL" id="JACXVP010000008">
    <property type="protein sequence ID" value="KAG5589686.1"/>
    <property type="molecule type" value="Genomic_DNA"/>
</dbReference>
<evidence type="ECO:0000313" key="3">
    <source>
        <dbReference type="Proteomes" id="UP000824120"/>
    </source>
</evidence>
<feature type="region of interest" description="Disordered" evidence="1">
    <location>
        <begin position="147"/>
        <end position="172"/>
    </location>
</feature>
<evidence type="ECO:0000313" key="2">
    <source>
        <dbReference type="EMBL" id="KAG5589686.1"/>
    </source>
</evidence>
<dbReference type="Proteomes" id="UP000824120">
    <property type="component" value="Chromosome 8"/>
</dbReference>
<gene>
    <name evidence="2" type="ORF">H5410_040200</name>
</gene>
<keyword evidence="3" id="KW-1185">Reference proteome</keyword>
<sequence>MEVLRKQFILQNEFRPSESTDRKHNSTTQIKAIVIMFTVLDHLRVIRMLSSKIHNTCRQSRNDLISLIESCKHDMRVIQVNWFKPLPSIVKLNTHGSALENPGKIGAGGILRDHKCDLIYVDRGTSSIGQSNAIQIKLIQTLARKKKKEMMRNKNNRIHTWKKKERRTSRSQ</sequence>
<protein>
    <submittedName>
        <fullName evidence="2">Uncharacterized protein</fullName>
    </submittedName>
</protein>
<proteinExistence type="predicted"/>
<reference evidence="2 3" key="1">
    <citation type="submission" date="2020-09" db="EMBL/GenBank/DDBJ databases">
        <title>De no assembly of potato wild relative species, Solanum commersonii.</title>
        <authorList>
            <person name="Cho K."/>
        </authorList>
    </citation>
    <scope>NUCLEOTIDE SEQUENCE [LARGE SCALE GENOMIC DNA]</scope>
    <source>
        <strain evidence="2">LZ3.2</strain>
        <tissue evidence="2">Leaf</tissue>
    </source>
</reference>
<evidence type="ECO:0000256" key="1">
    <source>
        <dbReference type="SAM" id="MobiDB-lite"/>
    </source>
</evidence>
<dbReference type="AlphaFoldDB" id="A0A9J5XRT0"/>